<dbReference type="Proteomes" id="UP001615550">
    <property type="component" value="Unassembled WGS sequence"/>
</dbReference>
<gene>
    <name evidence="7" type="ORF">ACD661_03455</name>
</gene>
<evidence type="ECO:0000313" key="8">
    <source>
        <dbReference type="Proteomes" id="UP001615550"/>
    </source>
</evidence>
<keyword evidence="2" id="KW-1003">Cell membrane</keyword>
<dbReference type="PANTHER" id="PTHR30213">
    <property type="entry name" value="INNER MEMBRANE PROTEIN YHJD"/>
    <property type="match status" value="1"/>
</dbReference>
<dbReference type="InterPro" id="IPR017039">
    <property type="entry name" value="Virul_fac_BrkB"/>
</dbReference>
<keyword evidence="3 6" id="KW-0812">Transmembrane</keyword>
<keyword evidence="5 6" id="KW-0472">Membrane</keyword>
<comment type="caution">
    <text evidence="7">The sequence shown here is derived from an EMBL/GenBank/DDBJ whole genome shotgun (WGS) entry which is preliminary data.</text>
</comment>
<reference evidence="7 8" key="1">
    <citation type="submission" date="2024-08" db="EMBL/GenBank/DDBJ databases">
        <title>Draft Genome Sequence of Legionella lytica strain DSB2004, Isolated From a Fire Sprinkler System.</title>
        <authorList>
            <person name="Everhart A.D."/>
            <person name="Kidane D.T."/>
            <person name="Farone A.L."/>
            <person name="Farone M.B."/>
        </authorList>
    </citation>
    <scope>NUCLEOTIDE SEQUENCE [LARGE SCALE GENOMIC DNA]</scope>
    <source>
        <strain evidence="7 8">DSB2004</strain>
    </source>
</reference>
<sequence length="291" mass="32157">MKIIIILKFSIINEVLKSWRKDRISSLAAALAYYTLFSLAPLLLICISITGTLFGEEAARGQIFGKLDSFLGEQAALQVQDMIQNVNQPSTALIARIFGIFLLLLSASRAFSAIQEGLNIIWGVHPTPNKALLDTLKQRFFSFSMVFISALLLFASLAVSAFLAILSSHMTHFMGVNIYLELIASYLGSFLLVTLLFALMFKNLPDVALQWDDIWGGALITSLMFNLGIILIGLYLNKSPLDSVFGATSSIIVLLLWVHYSAQIFFIGAEITKIYAEKKSVLPKTDSSFIK</sequence>
<evidence type="ECO:0000256" key="3">
    <source>
        <dbReference type="ARBA" id="ARBA00022692"/>
    </source>
</evidence>
<dbReference type="Pfam" id="PF03631">
    <property type="entry name" value="Virul_fac_BrkB"/>
    <property type="match status" value="1"/>
</dbReference>
<keyword evidence="8" id="KW-1185">Reference proteome</keyword>
<evidence type="ECO:0000256" key="6">
    <source>
        <dbReference type="SAM" id="Phobius"/>
    </source>
</evidence>
<dbReference type="PANTHER" id="PTHR30213:SF1">
    <property type="entry name" value="INNER MEMBRANE PROTEIN YHJD"/>
    <property type="match status" value="1"/>
</dbReference>
<feature type="transmembrane region" description="Helical" evidence="6">
    <location>
        <begin position="248"/>
        <end position="269"/>
    </location>
</feature>
<evidence type="ECO:0000256" key="1">
    <source>
        <dbReference type="ARBA" id="ARBA00004651"/>
    </source>
</evidence>
<evidence type="ECO:0000256" key="4">
    <source>
        <dbReference type="ARBA" id="ARBA00022989"/>
    </source>
</evidence>
<evidence type="ECO:0000256" key="2">
    <source>
        <dbReference type="ARBA" id="ARBA00022475"/>
    </source>
</evidence>
<evidence type="ECO:0000256" key="5">
    <source>
        <dbReference type="ARBA" id="ARBA00023136"/>
    </source>
</evidence>
<keyword evidence="4 6" id="KW-1133">Transmembrane helix</keyword>
<feature type="transmembrane region" description="Helical" evidence="6">
    <location>
        <begin position="213"/>
        <end position="236"/>
    </location>
</feature>
<comment type="subcellular location">
    <subcellularLocation>
        <location evidence="1">Cell membrane</location>
        <topology evidence="1">Multi-pass membrane protein</topology>
    </subcellularLocation>
</comment>
<dbReference type="PIRSF" id="PIRSF035875">
    <property type="entry name" value="RNase_BN"/>
    <property type="match status" value="1"/>
</dbReference>
<protein>
    <submittedName>
        <fullName evidence="7">YihY/virulence factor BrkB family protein</fullName>
    </submittedName>
</protein>
<feature type="transmembrane region" description="Helical" evidence="6">
    <location>
        <begin position="140"/>
        <end position="166"/>
    </location>
</feature>
<organism evidence="7 8">
    <name type="scientific">Legionella lytica</name>
    <dbReference type="NCBI Taxonomy" id="96232"/>
    <lineage>
        <taxon>Bacteria</taxon>
        <taxon>Pseudomonadati</taxon>
        <taxon>Pseudomonadota</taxon>
        <taxon>Gammaproteobacteria</taxon>
        <taxon>Legionellales</taxon>
        <taxon>Legionellaceae</taxon>
        <taxon>Legionella</taxon>
    </lineage>
</organism>
<dbReference type="NCBIfam" id="TIGR00765">
    <property type="entry name" value="yihY_not_rbn"/>
    <property type="match status" value="1"/>
</dbReference>
<evidence type="ECO:0000313" key="7">
    <source>
        <dbReference type="EMBL" id="MFJ1267612.1"/>
    </source>
</evidence>
<feature type="transmembrane region" description="Helical" evidence="6">
    <location>
        <begin position="27"/>
        <end position="50"/>
    </location>
</feature>
<dbReference type="RefSeq" id="WP_400186324.1">
    <property type="nucleotide sequence ID" value="NZ_JBGORX010000001.1"/>
</dbReference>
<accession>A0ABW8D4J3</accession>
<name>A0ABW8D4J3_9GAMM</name>
<proteinExistence type="predicted"/>
<dbReference type="EMBL" id="JBGORX010000001">
    <property type="protein sequence ID" value="MFJ1267612.1"/>
    <property type="molecule type" value="Genomic_DNA"/>
</dbReference>
<feature type="transmembrane region" description="Helical" evidence="6">
    <location>
        <begin position="178"/>
        <end position="201"/>
    </location>
</feature>
<feature type="transmembrane region" description="Helical" evidence="6">
    <location>
        <begin position="93"/>
        <end position="111"/>
    </location>
</feature>